<feature type="compositionally biased region" description="Low complexity" evidence="3">
    <location>
        <begin position="537"/>
        <end position="551"/>
    </location>
</feature>
<evidence type="ECO:0000313" key="5">
    <source>
        <dbReference type="EMBL" id="GLI60791.1"/>
    </source>
</evidence>
<dbReference type="EMBL" id="BSDZ01000008">
    <property type="protein sequence ID" value="GLI60791.1"/>
    <property type="molecule type" value="Genomic_DNA"/>
</dbReference>
<feature type="region of interest" description="Disordered" evidence="3">
    <location>
        <begin position="490"/>
        <end position="551"/>
    </location>
</feature>
<feature type="compositionally biased region" description="Pro residues" evidence="3">
    <location>
        <begin position="133"/>
        <end position="142"/>
    </location>
</feature>
<feature type="compositionally biased region" description="Low complexity" evidence="3">
    <location>
        <begin position="119"/>
        <end position="132"/>
    </location>
</feature>
<dbReference type="Proteomes" id="UP001165090">
    <property type="component" value="Unassembled WGS sequence"/>
</dbReference>
<feature type="region of interest" description="Disordered" evidence="3">
    <location>
        <begin position="438"/>
        <end position="474"/>
    </location>
</feature>
<feature type="compositionally biased region" description="Basic and acidic residues" evidence="3">
    <location>
        <begin position="526"/>
        <end position="536"/>
    </location>
</feature>
<protein>
    <recommendedName>
        <fullName evidence="4">RING-type domain-containing protein</fullName>
    </recommendedName>
</protein>
<accession>A0ABQ5RTM6</accession>
<gene>
    <name evidence="5" type="ORF">VaNZ11_003025</name>
</gene>
<feature type="compositionally biased region" description="Gly residues" evidence="3">
    <location>
        <begin position="175"/>
        <end position="191"/>
    </location>
</feature>
<feature type="region of interest" description="Disordered" evidence="3">
    <location>
        <begin position="84"/>
        <end position="103"/>
    </location>
</feature>
<comment type="caution">
    <text evidence="5">The sequence shown here is derived from an EMBL/GenBank/DDBJ whole genome shotgun (WGS) entry which is preliminary data.</text>
</comment>
<dbReference type="SUPFAM" id="SSF57850">
    <property type="entry name" value="RING/U-box"/>
    <property type="match status" value="1"/>
</dbReference>
<evidence type="ECO:0000256" key="3">
    <source>
        <dbReference type="SAM" id="MobiDB-lite"/>
    </source>
</evidence>
<feature type="region of interest" description="Disordered" evidence="3">
    <location>
        <begin position="336"/>
        <end position="375"/>
    </location>
</feature>
<feature type="domain" description="RING-type" evidence="4">
    <location>
        <begin position="837"/>
        <end position="876"/>
    </location>
</feature>
<dbReference type="PANTHER" id="PTHR14879">
    <property type="entry name" value="CASPASE REGULATOR, RING FINGER DOMAIN-CONTAINING"/>
    <property type="match status" value="1"/>
</dbReference>
<evidence type="ECO:0000256" key="1">
    <source>
        <dbReference type="PROSITE-ProRule" id="PRU00175"/>
    </source>
</evidence>
<name>A0ABQ5RTM6_9CHLO</name>
<reference evidence="5 6" key="1">
    <citation type="journal article" date="2023" name="IScience">
        <title>Expanded male sex-determining region conserved during the evolution of homothallism in the green alga Volvox.</title>
        <authorList>
            <person name="Yamamoto K."/>
            <person name="Matsuzaki R."/>
            <person name="Mahakham W."/>
            <person name="Heman W."/>
            <person name="Sekimoto H."/>
            <person name="Kawachi M."/>
            <person name="Minakuchi Y."/>
            <person name="Toyoda A."/>
            <person name="Nozaki H."/>
        </authorList>
    </citation>
    <scope>NUCLEOTIDE SEQUENCE [LARGE SCALE GENOMIC DNA]</scope>
    <source>
        <strain evidence="5 6">NIES-4468</strain>
    </source>
</reference>
<feature type="compositionally biased region" description="Low complexity" evidence="3">
    <location>
        <begin position="339"/>
        <end position="375"/>
    </location>
</feature>
<dbReference type="PROSITE" id="PS50089">
    <property type="entry name" value="ZF_RING_2"/>
    <property type="match status" value="1"/>
</dbReference>
<feature type="region of interest" description="Disordered" evidence="3">
    <location>
        <begin position="110"/>
        <end position="145"/>
    </location>
</feature>
<proteinExistence type="predicted"/>
<sequence length="895" mass="88299">MAVVAPAVPQEVACRKLDTKAVFEPIITNTIGLEGGHEIDECKSPQVRSTNVMCMSSVTPQPEALPGLGNNSLETSHDAGIEEVDDGNEADRAKPSEPDPNVLVELPSEQVDNEDPDGAPDGASAPAAGAPADAPPDAPNAPVPAADGVLAAAYGVNGTVPPTGHGSGPVFANGDDGGNQGGRGGAGGGGAADWADENHEDVDNFMARAYQLFLQANPPVPEVCSAQEAAAIAAATIGTGGEVTMASTTFRADASTARAALAPAATGDSIATAGPSTIAVSEAPAPVEQMINLVNEPAPAATGAEAAAAAAAAAVSSSGKASAAKKSPQTQTIASAIKNTGASTSTGNTVTSTGGSTGGKKAQQAAASASATRSGISDEKRLILAEIAAEEARWKAAQQHADELLAEEAAEKAKKERAKRKNEKKKAAKAAKKAVAAAAAGEEGEEENVTANSSAAGSLAKAQPPSSVGKVQPAATDRELAVQELGATALSPAGPEQPSPKLPPALLAPEPVPPPVVSREPAAPMTKKDKKEKSKEVASATAAGASVGPGASSTAVPTAAAALASATAPVLLKAALPPAKPVAPLFALPQHAAPAVLPAAAVAIASAAAPVAPVTMLATAPAAVPASSPATLAKPKPPAMPMPFINPALALVNPVLAAAAGRVAGVLPAPAPGSVRPVVAAGPHRTFPGVPIHAAPVSTLAGTPVVYPAGAGPVPIIYRPGLPVGMPARVVPVQPGSPQPVPVVRGALAAPPIVHAGGIASNPLVSAVPSTLGAQFTAPVARGGARPANAMMAAYMQYRSTAATAAAVAVPAVPAVAAPAAVAQPAVFKYDEDEHLCVVCMENSRSIVLLPCGHLVLCETCLPPIVERGNLCPICREGIRATECVRLLGTDCGNE</sequence>
<dbReference type="InterPro" id="IPR013083">
    <property type="entry name" value="Znf_RING/FYVE/PHD"/>
</dbReference>
<evidence type="ECO:0000256" key="2">
    <source>
        <dbReference type="SAM" id="Coils"/>
    </source>
</evidence>
<keyword evidence="2" id="KW-0175">Coiled coil</keyword>
<dbReference type="InterPro" id="IPR051728">
    <property type="entry name" value="RING-FYVE_E3_ubiquitin-ligase"/>
</dbReference>
<keyword evidence="1" id="KW-0479">Metal-binding</keyword>
<dbReference type="Gene3D" id="3.30.40.10">
    <property type="entry name" value="Zinc/RING finger domain, C3HC4 (zinc finger)"/>
    <property type="match status" value="1"/>
</dbReference>
<dbReference type="Pfam" id="PF13920">
    <property type="entry name" value="zf-C3HC4_3"/>
    <property type="match status" value="1"/>
</dbReference>
<feature type="region of interest" description="Disordered" evidence="3">
    <location>
        <begin position="160"/>
        <end position="195"/>
    </location>
</feature>
<keyword evidence="1" id="KW-0862">Zinc</keyword>
<dbReference type="PANTHER" id="PTHR14879:SF5">
    <property type="entry name" value="RING-TYPE DOMAIN-CONTAINING PROTEIN"/>
    <property type="match status" value="1"/>
</dbReference>
<feature type="coiled-coil region" evidence="2">
    <location>
        <begin position="401"/>
        <end position="433"/>
    </location>
</feature>
<evidence type="ECO:0000313" key="6">
    <source>
        <dbReference type="Proteomes" id="UP001165090"/>
    </source>
</evidence>
<keyword evidence="6" id="KW-1185">Reference proteome</keyword>
<dbReference type="SMART" id="SM00184">
    <property type="entry name" value="RING"/>
    <property type="match status" value="1"/>
</dbReference>
<organism evidence="5 6">
    <name type="scientific">Volvox africanus</name>
    <dbReference type="NCBI Taxonomy" id="51714"/>
    <lineage>
        <taxon>Eukaryota</taxon>
        <taxon>Viridiplantae</taxon>
        <taxon>Chlorophyta</taxon>
        <taxon>core chlorophytes</taxon>
        <taxon>Chlorophyceae</taxon>
        <taxon>CS clade</taxon>
        <taxon>Chlamydomonadales</taxon>
        <taxon>Volvocaceae</taxon>
        <taxon>Volvox</taxon>
    </lineage>
</organism>
<evidence type="ECO:0000259" key="4">
    <source>
        <dbReference type="PROSITE" id="PS50089"/>
    </source>
</evidence>
<keyword evidence="1" id="KW-0863">Zinc-finger</keyword>
<dbReference type="InterPro" id="IPR001841">
    <property type="entry name" value="Znf_RING"/>
</dbReference>